<evidence type="ECO:0000313" key="2">
    <source>
        <dbReference type="EMBL" id="OGE39718.1"/>
    </source>
</evidence>
<dbReference type="AlphaFoldDB" id="A0A1F5KFR9"/>
<keyword evidence="1" id="KW-0472">Membrane</keyword>
<keyword evidence="1" id="KW-1133">Transmembrane helix</keyword>
<dbReference type="Proteomes" id="UP000177328">
    <property type="component" value="Unassembled WGS sequence"/>
</dbReference>
<keyword evidence="1" id="KW-0812">Transmembrane</keyword>
<proteinExistence type="predicted"/>
<dbReference type="EMBL" id="MFDD01000015">
    <property type="protein sequence ID" value="OGE39718.1"/>
    <property type="molecule type" value="Genomic_DNA"/>
</dbReference>
<accession>A0A1F5KFR9</accession>
<feature type="transmembrane region" description="Helical" evidence="1">
    <location>
        <begin position="20"/>
        <end position="41"/>
    </location>
</feature>
<comment type="caution">
    <text evidence="2">The sequence shown here is derived from an EMBL/GenBank/DDBJ whole genome shotgun (WGS) entry which is preliminary data.</text>
</comment>
<protein>
    <recommendedName>
        <fullName evidence="4">Prepilin-type N-terminal cleavage/methylation domain-containing protein</fullName>
    </recommendedName>
</protein>
<evidence type="ECO:0000256" key="1">
    <source>
        <dbReference type="SAM" id="Phobius"/>
    </source>
</evidence>
<dbReference type="Pfam" id="PF07963">
    <property type="entry name" value="N_methyl"/>
    <property type="match status" value="1"/>
</dbReference>
<name>A0A1F5KFR9_9BACT</name>
<dbReference type="InterPro" id="IPR012902">
    <property type="entry name" value="N_methyl_site"/>
</dbReference>
<gene>
    <name evidence="2" type="ORF">A3D25_03250</name>
</gene>
<evidence type="ECO:0000313" key="3">
    <source>
        <dbReference type="Proteomes" id="UP000177328"/>
    </source>
</evidence>
<organism evidence="2 3">
    <name type="scientific">Candidatus Daviesbacteria bacterium RIFCSPHIGHO2_02_FULL_43_12</name>
    <dbReference type="NCBI Taxonomy" id="1797776"/>
    <lineage>
        <taxon>Bacteria</taxon>
        <taxon>Candidatus Daviesiibacteriota</taxon>
    </lineage>
</organism>
<reference evidence="2 3" key="1">
    <citation type="journal article" date="2016" name="Nat. Commun.">
        <title>Thousands of microbial genomes shed light on interconnected biogeochemical processes in an aquifer system.</title>
        <authorList>
            <person name="Anantharaman K."/>
            <person name="Brown C.T."/>
            <person name="Hug L.A."/>
            <person name="Sharon I."/>
            <person name="Castelle C.J."/>
            <person name="Probst A.J."/>
            <person name="Thomas B.C."/>
            <person name="Singh A."/>
            <person name="Wilkins M.J."/>
            <person name="Karaoz U."/>
            <person name="Brodie E.L."/>
            <person name="Williams K.H."/>
            <person name="Hubbard S.S."/>
            <person name="Banfield J.F."/>
        </authorList>
    </citation>
    <scope>NUCLEOTIDE SEQUENCE [LARGE SCALE GENOMIC DNA]</scope>
</reference>
<sequence length="201" mass="21542">MEGSKLNISSSRKQRGMTLFEILVGVTISAIAGVLLLLILVSNNGLFVSQTSKIAQGLGLNDATTLISDDLRFAASIINSFTYQGQTYLSGATTLILKVPSVDSSGNIIDQEFDTFIYALETSNPAIFRRLVVPSESSSRLATNRVVMTDVSTISFVYLDNSGAPVSPTNATKINFSLTFKKSPFSTTANTAAGEVRLRNN</sequence>
<evidence type="ECO:0008006" key="4">
    <source>
        <dbReference type="Google" id="ProtNLM"/>
    </source>
</evidence>